<evidence type="ECO:0000313" key="2">
    <source>
        <dbReference type="EMBL" id="KAA8497857.1"/>
    </source>
</evidence>
<dbReference type="EMBL" id="VRMN01000001">
    <property type="protein sequence ID" value="KAA8497857.1"/>
    <property type="molecule type" value="Genomic_DNA"/>
</dbReference>
<feature type="compositionally biased region" description="Acidic residues" evidence="1">
    <location>
        <begin position="525"/>
        <end position="538"/>
    </location>
</feature>
<feature type="region of interest" description="Disordered" evidence="1">
    <location>
        <begin position="477"/>
        <end position="560"/>
    </location>
</feature>
<dbReference type="AlphaFoldDB" id="A0A5J4Z5F6"/>
<feature type="region of interest" description="Disordered" evidence="1">
    <location>
        <begin position="250"/>
        <end position="378"/>
    </location>
</feature>
<evidence type="ECO:0000313" key="3">
    <source>
        <dbReference type="Proteomes" id="UP000324585"/>
    </source>
</evidence>
<gene>
    <name evidence="2" type="ORF">FVE85_5442</name>
</gene>
<reference evidence="3" key="1">
    <citation type="journal article" date="2019" name="Nat. Commun.">
        <title>Expansion of phycobilisome linker gene families in mesophilic red algae.</title>
        <authorList>
            <person name="Lee J."/>
            <person name="Kim D."/>
            <person name="Bhattacharya D."/>
            <person name="Yoon H.S."/>
        </authorList>
    </citation>
    <scope>NUCLEOTIDE SEQUENCE [LARGE SCALE GENOMIC DNA]</scope>
    <source>
        <strain evidence="3">CCMP 1328</strain>
    </source>
</reference>
<proteinExistence type="predicted"/>
<feature type="compositionally biased region" description="Acidic residues" evidence="1">
    <location>
        <begin position="367"/>
        <end position="378"/>
    </location>
</feature>
<feature type="region of interest" description="Disordered" evidence="1">
    <location>
        <begin position="125"/>
        <end position="161"/>
    </location>
</feature>
<name>A0A5J4Z5F6_PORPP</name>
<feature type="compositionally biased region" description="Basic and acidic residues" evidence="1">
    <location>
        <begin position="349"/>
        <end position="359"/>
    </location>
</feature>
<protein>
    <submittedName>
        <fullName evidence="2">Uncharacterized protein</fullName>
    </submittedName>
</protein>
<comment type="caution">
    <text evidence="2">The sequence shown here is derived from an EMBL/GenBank/DDBJ whole genome shotgun (WGS) entry which is preliminary data.</text>
</comment>
<feature type="compositionally biased region" description="Polar residues" evidence="1">
    <location>
        <begin position="253"/>
        <end position="268"/>
    </location>
</feature>
<sequence length="560" mass="59721">MSSHINALFYYKKYRARRALYRQVQLATRWRWRVGRALHAGLRQGGAGRDRDGGVEGVGKEEEKDAVAAAMVWFVARRAAVCSADRALLRLDWASLGAFGQHLRKYCAESGAASLHQPPANLASELQEMSSEGEETSAGDRGRGTGKRRRKNRGRGGKGGMAANVAAPVMPMSPFPPGIFPGVAAGPIPGAVAPPLTGSVPAAVPGQVGGVAPGQIPGPFPGQAWSPFPPGFNPYGAMLYPYQGFPNPGIATGVQTQPSQANTGQANTGRGDARRRQKRNVSRDSDVKWPGSNYRGSKFDPNYVDPRKAKQQAAAAAAHPESANVASKTEGLTVASPLPMPSVPGSLKVDSKEADDKKATPSTAADVGDDGVGDDDVGDDDVVDHVMELVETARSRGYAPHPEDRALFTVEALQETVNVRDFVLQQAEENAFLRFFLVSRIGGLAHVVDCLSHPYLYKNLDPETDQLSSLFDLDGESQKNGFASGESNAGMSSSEWEQGEGPETSEDDVGPISSDSDKQDKVNDSDDDDNDDDDDDNEERDKDEAGKTSTPGETRDVSAK</sequence>
<evidence type="ECO:0000256" key="1">
    <source>
        <dbReference type="SAM" id="MobiDB-lite"/>
    </source>
</evidence>
<feature type="compositionally biased region" description="Basic residues" evidence="1">
    <location>
        <begin position="144"/>
        <end position="156"/>
    </location>
</feature>
<feature type="compositionally biased region" description="Acidic residues" evidence="1">
    <location>
        <begin position="497"/>
        <end position="509"/>
    </location>
</feature>
<feature type="compositionally biased region" description="Polar residues" evidence="1">
    <location>
        <begin position="478"/>
        <end position="496"/>
    </location>
</feature>
<accession>A0A5J4Z5F6</accession>
<organism evidence="2 3">
    <name type="scientific">Porphyridium purpureum</name>
    <name type="common">Red alga</name>
    <name type="synonym">Porphyridium cruentum</name>
    <dbReference type="NCBI Taxonomy" id="35688"/>
    <lineage>
        <taxon>Eukaryota</taxon>
        <taxon>Rhodophyta</taxon>
        <taxon>Bangiophyceae</taxon>
        <taxon>Porphyridiales</taxon>
        <taxon>Porphyridiaceae</taxon>
        <taxon>Porphyridium</taxon>
    </lineage>
</organism>
<keyword evidence="3" id="KW-1185">Reference proteome</keyword>
<dbReference type="Proteomes" id="UP000324585">
    <property type="component" value="Unassembled WGS sequence"/>
</dbReference>
<feature type="compositionally biased region" description="Basic and acidic residues" evidence="1">
    <location>
        <begin position="515"/>
        <end position="524"/>
    </location>
</feature>